<accession>A0A6J4TG64</accession>
<protein>
    <submittedName>
        <fullName evidence="3">Sarcosine oxidase beta subunit</fullName>
        <ecNumber evidence="3">1.5.3.1</ecNumber>
    </submittedName>
</protein>
<dbReference type="AlphaFoldDB" id="A0A6J4TG64"/>
<dbReference type="EC" id="1.5.3.1" evidence="3"/>
<gene>
    <name evidence="3" type="ORF">AVDCRST_MAG79-280</name>
</gene>
<organism evidence="3">
    <name type="scientific">uncultured Thermoleophilia bacterium</name>
    <dbReference type="NCBI Taxonomy" id="1497501"/>
    <lineage>
        <taxon>Bacteria</taxon>
        <taxon>Bacillati</taxon>
        <taxon>Actinomycetota</taxon>
        <taxon>Thermoleophilia</taxon>
        <taxon>environmental samples</taxon>
    </lineage>
</organism>
<evidence type="ECO:0000256" key="1">
    <source>
        <dbReference type="ARBA" id="ARBA00023002"/>
    </source>
</evidence>
<evidence type="ECO:0000313" key="3">
    <source>
        <dbReference type="EMBL" id="CAA9522473.1"/>
    </source>
</evidence>
<dbReference type="GO" id="GO:0008115">
    <property type="term" value="F:sarcosine oxidase activity"/>
    <property type="evidence" value="ECO:0007669"/>
    <property type="project" value="UniProtKB-EC"/>
</dbReference>
<dbReference type="SUPFAM" id="SSF54373">
    <property type="entry name" value="FAD-linked reductases, C-terminal domain"/>
    <property type="match status" value="1"/>
</dbReference>
<name>A0A6J4TG64_9ACTN</name>
<dbReference type="Gene3D" id="3.30.9.10">
    <property type="entry name" value="D-Amino Acid Oxidase, subunit A, domain 2"/>
    <property type="match status" value="1"/>
</dbReference>
<reference evidence="3" key="1">
    <citation type="submission" date="2020-02" db="EMBL/GenBank/DDBJ databases">
        <authorList>
            <person name="Meier V. D."/>
        </authorList>
    </citation>
    <scope>NUCLEOTIDE SEQUENCE</scope>
    <source>
        <strain evidence="3">AVDCRST_MAG79</strain>
    </source>
</reference>
<feature type="non-terminal residue" evidence="3">
    <location>
        <position position="1"/>
    </location>
</feature>
<keyword evidence="1 3" id="KW-0560">Oxidoreductase</keyword>
<feature type="domain" description="FAD dependent oxidoreductase" evidence="2">
    <location>
        <begin position="2"/>
        <end position="314"/>
    </location>
</feature>
<dbReference type="EMBL" id="CADCWC010000051">
    <property type="protein sequence ID" value="CAA9522473.1"/>
    <property type="molecule type" value="Genomic_DNA"/>
</dbReference>
<dbReference type="InterPro" id="IPR036188">
    <property type="entry name" value="FAD/NAD-bd_sf"/>
</dbReference>
<dbReference type="PANTHER" id="PTHR13847">
    <property type="entry name" value="SARCOSINE DEHYDROGENASE-RELATED"/>
    <property type="match status" value="1"/>
</dbReference>
<dbReference type="SUPFAM" id="SSF51905">
    <property type="entry name" value="FAD/NAD(P)-binding domain"/>
    <property type="match status" value="1"/>
</dbReference>
<dbReference type="GO" id="GO:0005737">
    <property type="term" value="C:cytoplasm"/>
    <property type="evidence" value="ECO:0007669"/>
    <property type="project" value="TreeGrafter"/>
</dbReference>
<dbReference type="Gene3D" id="3.50.50.60">
    <property type="entry name" value="FAD/NAD(P)-binding domain"/>
    <property type="match status" value="1"/>
</dbReference>
<dbReference type="Pfam" id="PF01266">
    <property type="entry name" value="DAO"/>
    <property type="match status" value="1"/>
</dbReference>
<dbReference type="InterPro" id="IPR006076">
    <property type="entry name" value="FAD-dep_OxRdtase"/>
</dbReference>
<evidence type="ECO:0000259" key="2">
    <source>
        <dbReference type="Pfam" id="PF01266"/>
    </source>
</evidence>
<proteinExistence type="predicted"/>
<sequence>AGGSGRNTTILRSNYRTPEGIAFYERSMELYRGLSAELDFNMMLSTLGHLTLAHTDSSVRVQRERAEVNQRLGVNSRLVFRDEIHELCPELNLSEDVAYPVQAALYHPPGGVIRHDAVVWGYASGAHHAGVSIHQGVEVTGIRTNGNGRCVGVETNEGPIDAGQVICAVAGWTTQVCDLAGVQTPITNHPLQAFVTEPVKPMLHKIIVSANLHVYVSQTDRGEFLVGAEIEPYTTYSTRSTFSFVEHACASALDLLPFLARLKIQRQWTGYCDMTPDFSPIMGRTEVDGFLLDAGWGTWGFKASPVCGETMAELAATGRVPDLIEPFRLERFAEEQLVPEKAAASVSH</sequence>
<dbReference type="PANTHER" id="PTHR13847:SF287">
    <property type="entry name" value="FAD-DEPENDENT OXIDOREDUCTASE DOMAIN-CONTAINING PROTEIN 1"/>
    <property type="match status" value="1"/>
</dbReference>